<sequence length="391" mass="38958">MRVSRIPGCLVSATALFGCVPGTLAYQHGLWASVRQAVGKVLSLASNAPEFSTYSFPLSRPTTPSSFELPEISSSSTSSSLLGPNKSAADTNPASSQSSPSTAAPFPPFPISNSSGVVGPTACPTGTGSGAPISTGASMTNLPSFPLSNCSSAALGPTGSAGPSGRPVPSEPGMLTSFSPVSCTSPFPFTNSSSWGFPTGGLVTSGTGIPVSTVPYPLPNATLCAPTGSAGTGGSPPFPLHNRTLPWGPTAVSSGWISGGTTSSNRPITATVPLDTTCSEESSKASPTRLPETTPCNETNSADPAPAPATSSSRASPSATCHETTFRTVTASPKPPSSAASHTSAAAAAASSSPTTQPPPVNPLNAGAARPLDRHHNIADIAPPLFPNHLP</sequence>
<feature type="region of interest" description="Disordered" evidence="1">
    <location>
        <begin position="65"/>
        <end position="107"/>
    </location>
</feature>
<reference evidence="2" key="2">
    <citation type="submission" date="2023-05" db="EMBL/GenBank/DDBJ databases">
        <authorList>
            <consortium name="Lawrence Berkeley National Laboratory"/>
            <person name="Steindorff A."/>
            <person name="Hensen N."/>
            <person name="Bonometti L."/>
            <person name="Westerberg I."/>
            <person name="Brannstrom I.O."/>
            <person name="Guillou S."/>
            <person name="Cros-Aarteil S."/>
            <person name="Calhoun S."/>
            <person name="Haridas S."/>
            <person name="Kuo A."/>
            <person name="Mondo S."/>
            <person name="Pangilinan J."/>
            <person name="Riley R."/>
            <person name="Labutti K."/>
            <person name="Andreopoulos B."/>
            <person name="Lipzen A."/>
            <person name="Chen C."/>
            <person name="Yanf M."/>
            <person name="Daum C."/>
            <person name="Ng V."/>
            <person name="Clum A."/>
            <person name="Ohm R."/>
            <person name="Martin F."/>
            <person name="Silar P."/>
            <person name="Natvig D."/>
            <person name="Lalanne C."/>
            <person name="Gautier V."/>
            <person name="Ament-Velasquez S.L."/>
            <person name="Kruys A."/>
            <person name="Hutchinson M.I."/>
            <person name="Powell A.J."/>
            <person name="Barry K."/>
            <person name="Miller A.N."/>
            <person name="Grigoriev I.V."/>
            <person name="Debuchy R."/>
            <person name="Gladieux P."/>
            <person name="Thoren M.H."/>
            <person name="Johannesson H."/>
        </authorList>
    </citation>
    <scope>NUCLEOTIDE SEQUENCE</scope>
    <source>
        <strain evidence="2">CBS 123565</strain>
    </source>
</reference>
<comment type="caution">
    <text evidence="2">The sequence shown here is derived from an EMBL/GenBank/DDBJ whole genome shotgun (WGS) entry which is preliminary data.</text>
</comment>
<feature type="compositionally biased region" description="Low complexity" evidence="1">
    <location>
        <begin position="337"/>
        <end position="355"/>
    </location>
</feature>
<proteinExistence type="predicted"/>
<feature type="region of interest" description="Disordered" evidence="1">
    <location>
        <begin position="258"/>
        <end position="391"/>
    </location>
</feature>
<keyword evidence="3" id="KW-1185">Reference proteome</keyword>
<protein>
    <submittedName>
        <fullName evidence="2">Uncharacterized protein</fullName>
    </submittedName>
</protein>
<evidence type="ECO:0000256" key="1">
    <source>
        <dbReference type="SAM" id="MobiDB-lite"/>
    </source>
</evidence>
<evidence type="ECO:0000313" key="3">
    <source>
        <dbReference type="Proteomes" id="UP001304895"/>
    </source>
</evidence>
<dbReference type="EMBL" id="MU853412">
    <property type="protein sequence ID" value="KAK4133385.1"/>
    <property type="molecule type" value="Genomic_DNA"/>
</dbReference>
<feature type="compositionally biased region" description="Polar residues" evidence="1">
    <location>
        <begin position="274"/>
        <end position="286"/>
    </location>
</feature>
<reference evidence="2" key="1">
    <citation type="journal article" date="2023" name="Mol. Phylogenet. Evol.">
        <title>Genome-scale phylogeny and comparative genomics of the fungal order Sordariales.</title>
        <authorList>
            <person name="Hensen N."/>
            <person name="Bonometti L."/>
            <person name="Westerberg I."/>
            <person name="Brannstrom I.O."/>
            <person name="Guillou S."/>
            <person name="Cros-Aarteil S."/>
            <person name="Calhoun S."/>
            <person name="Haridas S."/>
            <person name="Kuo A."/>
            <person name="Mondo S."/>
            <person name="Pangilinan J."/>
            <person name="Riley R."/>
            <person name="LaButti K."/>
            <person name="Andreopoulos B."/>
            <person name="Lipzen A."/>
            <person name="Chen C."/>
            <person name="Yan M."/>
            <person name="Daum C."/>
            <person name="Ng V."/>
            <person name="Clum A."/>
            <person name="Steindorff A."/>
            <person name="Ohm R.A."/>
            <person name="Martin F."/>
            <person name="Silar P."/>
            <person name="Natvig D.O."/>
            <person name="Lalanne C."/>
            <person name="Gautier V."/>
            <person name="Ament-Velasquez S.L."/>
            <person name="Kruys A."/>
            <person name="Hutchinson M.I."/>
            <person name="Powell A.J."/>
            <person name="Barry K."/>
            <person name="Miller A.N."/>
            <person name="Grigoriev I.V."/>
            <person name="Debuchy R."/>
            <person name="Gladieux P."/>
            <person name="Hiltunen Thoren M."/>
            <person name="Johannesson H."/>
        </authorList>
    </citation>
    <scope>NUCLEOTIDE SEQUENCE</scope>
    <source>
        <strain evidence="2">CBS 123565</strain>
    </source>
</reference>
<feature type="compositionally biased region" description="Low complexity" evidence="1">
    <location>
        <begin position="301"/>
        <end position="319"/>
    </location>
</feature>
<organism evidence="2 3">
    <name type="scientific">Trichocladium antarcticum</name>
    <dbReference type="NCBI Taxonomy" id="1450529"/>
    <lineage>
        <taxon>Eukaryota</taxon>
        <taxon>Fungi</taxon>
        <taxon>Dikarya</taxon>
        <taxon>Ascomycota</taxon>
        <taxon>Pezizomycotina</taxon>
        <taxon>Sordariomycetes</taxon>
        <taxon>Sordariomycetidae</taxon>
        <taxon>Sordariales</taxon>
        <taxon>Chaetomiaceae</taxon>
        <taxon>Trichocladium</taxon>
    </lineage>
</organism>
<dbReference type="PROSITE" id="PS51257">
    <property type="entry name" value="PROKAR_LIPOPROTEIN"/>
    <property type="match status" value="1"/>
</dbReference>
<dbReference type="Proteomes" id="UP001304895">
    <property type="component" value="Unassembled WGS sequence"/>
</dbReference>
<feature type="compositionally biased region" description="Low complexity" evidence="1">
    <location>
        <begin position="65"/>
        <end position="104"/>
    </location>
</feature>
<evidence type="ECO:0000313" key="2">
    <source>
        <dbReference type="EMBL" id="KAK4133385.1"/>
    </source>
</evidence>
<name>A0AAN6ZBW9_9PEZI</name>
<gene>
    <name evidence="2" type="ORF">BT67DRAFT_49112</name>
</gene>
<accession>A0AAN6ZBW9</accession>
<dbReference type="AlphaFoldDB" id="A0AAN6ZBW9"/>